<sequence length="251" mass="27308">MPVFALASAASTAIRAASLNLCTDEYLLLLARPDQIASVSYLAAEPSESVLWRRTAGILRNRGTLESALPARPNLVLTMGGGGRATAALAARLGLKVIDLSYPASLRDIRKQALVVAQAMGASDRAQVLIGKIDALQASRPSQRADAAFLAGAGNSLDPSSLGAQWLDLAGYRQRTLPRGRVDLELLATNPPKWLIRSSYRSGQWSRSQAWLDHPLVRRLRPRTIRTDGRPWTCAGLPMIAEVERLRRFPH</sequence>
<evidence type="ECO:0000313" key="1">
    <source>
        <dbReference type="EMBL" id="MCW3797478.1"/>
    </source>
</evidence>
<organism evidence="1 2">
    <name type="scientific">Sphingomonas arvum</name>
    <dbReference type="NCBI Taxonomy" id="2992113"/>
    <lineage>
        <taxon>Bacteria</taxon>
        <taxon>Pseudomonadati</taxon>
        <taxon>Pseudomonadota</taxon>
        <taxon>Alphaproteobacteria</taxon>
        <taxon>Sphingomonadales</taxon>
        <taxon>Sphingomonadaceae</taxon>
        <taxon>Sphingomonas</taxon>
    </lineage>
</organism>
<dbReference type="SUPFAM" id="SSF53807">
    <property type="entry name" value="Helical backbone' metal receptor"/>
    <property type="match status" value="1"/>
</dbReference>
<gene>
    <name evidence="1" type="ORF">OMW55_06630</name>
</gene>
<proteinExistence type="predicted"/>
<dbReference type="Proteomes" id="UP001526246">
    <property type="component" value="Unassembled WGS sequence"/>
</dbReference>
<dbReference type="EMBL" id="JAPDOB010000001">
    <property type="protein sequence ID" value="MCW3797478.1"/>
    <property type="molecule type" value="Genomic_DNA"/>
</dbReference>
<reference evidence="1 2" key="1">
    <citation type="submission" date="2022-10" db="EMBL/GenBank/DDBJ databases">
        <title>Sphingomonas sp.</title>
        <authorList>
            <person name="Jin C."/>
        </authorList>
    </citation>
    <scope>NUCLEOTIDE SEQUENCE [LARGE SCALE GENOMIC DNA]</scope>
    <source>
        <strain evidence="1 2">BN140010</strain>
    </source>
</reference>
<dbReference type="RefSeq" id="WP_264881741.1">
    <property type="nucleotide sequence ID" value="NZ_JAPDOB010000001.1"/>
</dbReference>
<protein>
    <recommendedName>
        <fullName evidence="3">ABC transporter substrate-binding protein</fullName>
    </recommendedName>
</protein>
<evidence type="ECO:0008006" key="3">
    <source>
        <dbReference type="Google" id="ProtNLM"/>
    </source>
</evidence>
<dbReference type="Gene3D" id="3.40.50.1980">
    <property type="entry name" value="Nitrogenase molybdenum iron protein domain"/>
    <property type="match status" value="1"/>
</dbReference>
<keyword evidence="2" id="KW-1185">Reference proteome</keyword>
<dbReference type="CDD" id="cd00636">
    <property type="entry name" value="TroA-like"/>
    <property type="match status" value="1"/>
</dbReference>
<evidence type="ECO:0000313" key="2">
    <source>
        <dbReference type="Proteomes" id="UP001526246"/>
    </source>
</evidence>
<comment type="caution">
    <text evidence="1">The sequence shown here is derived from an EMBL/GenBank/DDBJ whole genome shotgun (WGS) entry which is preliminary data.</text>
</comment>
<name>A0ABT3JEH3_9SPHN</name>
<accession>A0ABT3JEH3</accession>